<comment type="subcellular location">
    <subcellularLocation>
        <location evidence="10">Cytoplasm</location>
    </subcellularLocation>
</comment>
<dbReference type="PANTHER" id="PTHR42701:SF1">
    <property type="entry name" value="IMIDAZOLE GLYCEROL PHOSPHATE SYNTHASE SUBUNIT HISH"/>
    <property type="match status" value="1"/>
</dbReference>
<comment type="function">
    <text evidence="10">IGPS catalyzes the conversion of PRFAR and glutamine to IGP, AICAR and glutamate. The HisH subunit catalyzes the hydrolysis of glutamine to glutamate and ammonia as part of the synthesis of IGP and AICAR. The resulting ammonia molecule is channeled to the active site of HisF.</text>
</comment>
<evidence type="ECO:0000256" key="6">
    <source>
        <dbReference type="ARBA" id="ARBA00023102"/>
    </source>
</evidence>
<dbReference type="RefSeq" id="WP_182303034.1">
    <property type="nucleotide sequence ID" value="NZ_CP041969.1"/>
</dbReference>
<evidence type="ECO:0000256" key="11">
    <source>
        <dbReference type="PIRSR" id="PIRSR000495-1"/>
    </source>
</evidence>
<dbReference type="Proteomes" id="UP000515679">
    <property type="component" value="Chromosome"/>
</dbReference>
<dbReference type="EMBL" id="CP041969">
    <property type="protein sequence ID" value="QMV41695.1"/>
    <property type="molecule type" value="Genomic_DNA"/>
</dbReference>
<evidence type="ECO:0000313" key="13">
    <source>
        <dbReference type="EMBL" id="QMV41695.1"/>
    </source>
</evidence>
<evidence type="ECO:0000259" key="12">
    <source>
        <dbReference type="Pfam" id="PF00117"/>
    </source>
</evidence>
<dbReference type="Gene3D" id="3.40.50.880">
    <property type="match status" value="1"/>
</dbReference>
<feature type="active site" evidence="10 11">
    <location>
        <position position="198"/>
    </location>
</feature>
<comment type="catalytic activity">
    <reaction evidence="9 10">
        <text>L-glutamine + H2O = L-glutamate + NH4(+)</text>
        <dbReference type="Rhea" id="RHEA:15889"/>
        <dbReference type="ChEBI" id="CHEBI:15377"/>
        <dbReference type="ChEBI" id="CHEBI:28938"/>
        <dbReference type="ChEBI" id="CHEBI:29985"/>
        <dbReference type="ChEBI" id="CHEBI:58359"/>
        <dbReference type="EC" id="3.5.1.2"/>
    </reaction>
</comment>
<dbReference type="NCBIfam" id="TIGR01855">
    <property type="entry name" value="IMP_synth_hisH"/>
    <property type="match status" value="1"/>
</dbReference>
<evidence type="ECO:0000256" key="9">
    <source>
        <dbReference type="ARBA" id="ARBA00049534"/>
    </source>
</evidence>
<evidence type="ECO:0000256" key="3">
    <source>
        <dbReference type="ARBA" id="ARBA00022605"/>
    </source>
</evidence>
<dbReference type="GO" id="GO:0004359">
    <property type="term" value="F:glutaminase activity"/>
    <property type="evidence" value="ECO:0007669"/>
    <property type="project" value="UniProtKB-EC"/>
</dbReference>
<feature type="domain" description="Glutamine amidotransferase" evidence="12">
    <location>
        <begin position="8"/>
        <end position="212"/>
    </location>
</feature>
<organism evidence="13 14">
    <name type="scientific">Cohnella cholangitidis</name>
    <dbReference type="NCBI Taxonomy" id="2598458"/>
    <lineage>
        <taxon>Bacteria</taxon>
        <taxon>Bacillati</taxon>
        <taxon>Bacillota</taxon>
        <taxon>Bacilli</taxon>
        <taxon>Bacillales</taxon>
        <taxon>Paenibacillaceae</taxon>
        <taxon>Cohnella</taxon>
    </lineage>
</organism>
<dbReference type="UniPathway" id="UPA00031">
    <property type="reaction ID" value="UER00010"/>
</dbReference>
<dbReference type="GO" id="GO:0016829">
    <property type="term" value="F:lyase activity"/>
    <property type="evidence" value="ECO:0007669"/>
    <property type="project" value="UniProtKB-KW"/>
</dbReference>
<evidence type="ECO:0000256" key="1">
    <source>
        <dbReference type="ARBA" id="ARBA00005091"/>
    </source>
</evidence>
<dbReference type="PROSITE" id="PS51273">
    <property type="entry name" value="GATASE_TYPE_1"/>
    <property type="match status" value="1"/>
</dbReference>
<dbReference type="KEGG" id="cchl:FPL14_11245"/>
<evidence type="ECO:0000256" key="10">
    <source>
        <dbReference type="HAMAP-Rule" id="MF_00278"/>
    </source>
</evidence>
<keyword evidence="3 10" id="KW-0028">Amino-acid biosynthesis</keyword>
<evidence type="ECO:0000313" key="14">
    <source>
        <dbReference type="Proteomes" id="UP000515679"/>
    </source>
</evidence>
<name>A0A7G5BXL1_9BACL</name>
<accession>A0A7G5BXL1</accession>
<dbReference type="PANTHER" id="PTHR42701">
    <property type="entry name" value="IMIDAZOLE GLYCEROL PHOSPHATE SYNTHASE SUBUNIT HISH"/>
    <property type="match status" value="1"/>
</dbReference>
<dbReference type="AlphaFoldDB" id="A0A7G5BXL1"/>
<dbReference type="GO" id="GO:0005737">
    <property type="term" value="C:cytoplasm"/>
    <property type="evidence" value="ECO:0007669"/>
    <property type="project" value="UniProtKB-SubCell"/>
</dbReference>
<keyword evidence="14" id="KW-1185">Reference proteome</keyword>
<evidence type="ECO:0000256" key="2">
    <source>
        <dbReference type="ARBA" id="ARBA00011152"/>
    </source>
</evidence>
<keyword evidence="5 10" id="KW-0315">Glutamine amidotransferase</keyword>
<dbReference type="SUPFAM" id="SSF52317">
    <property type="entry name" value="Class I glutamine amidotransferase-like"/>
    <property type="match status" value="1"/>
</dbReference>
<evidence type="ECO:0000256" key="4">
    <source>
        <dbReference type="ARBA" id="ARBA00022801"/>
    </source>
</evidence>
<keyword evidence="4 10" id="KW-0378">Hydrolase</keyword>
<dbReference type="EC" id="3.5.1.2" evidence="10"/>
<dbReference type="HAMAP" id="MF_00278">
    <property type="entry name" value="HisH"/>
    <property type="match status" value="1"/>
</dbReference>
<proteinExistence type="inferred from homology"/>
<comment type="catalytic activity">
    <reaction evidence="8 10">
        <text>5-[(5-phospho-1-deoxy-D-ribulos-1-ylimino)methylamino]-1-(5-phospho-beta-D-ribosyl)imidazole-4-carboxamide + L-glutamine = D-erythro-1-(imidazol-4-yl)glycerol 3-phosphate + 5-amino-1-(5-phospho-beta-D-ribosyl)imidazole-4-carboxamide + L-glutamate + H(+)</text>
        <dbReference type="Rhea" id="RHEA:24793"/>
        <dbReference type="ChEBI" id="CHEBI:15378"/>
        <dbReference type="ChEBI" id="CHEBI:29985"/>
        <dbReference type="ChEBI" id="CHEBI:58278"/>
        <dbReference type="ChEBI" id="CHEBI:58359"/>
        <dbReference type="ChEBI" id="CHEBI:58475"/>
        <dbReference type="ChEBI" id="CHEBI:58525"/>
        <dbReference type="EC" id="4.3.2.10"/>
    </reaction>
</comment>
<keyword evidence="6 10" id="KW-0368">Histidine biosynthesis</keyword>
<evidence type="ECO:0000256" key="8">
    <source>
        <dbReference type="ARBA" id="ARBA00047838"/>
    </source>
</evidence>
<dbReference type="GO" id="GO:0000107">
    <property type="term" value="F:imidazoleglycerol-phosphate synthase activity"/>
    <property type="evidence" value="ECO:0007669"/>
    <property type="project" value="UniProtKB-UniRule"/>
</dbReference>
<dbReference type="Pfam" id="PF00117">
    <property type="entry name" value="GATase"/>
    <property type="match status" value="1"/>
</dbReference>
<comment type="subunit">
    <text evidence="2 10">Heterodimer of HisH and HisF.</text>
</comment>
<reference evidence="13 14" key="1">
    <citation type="submission" date="2019-07" db="EMBL/GenBank/DDBJ databases">
        <authorList>
            <person name="Kim J.K."/>
            <person name="Cheong H.-M."/>
            <person name="Choi Y."/>
            <person name="Hwang K.J."/>
            <person name="Lee S."/>
            <person name="Choi C."/>
        </authorList>
    </citation>
    <scope>NUCLEOTIDE SEQUENCE [LARGE SCALE GENOMIC DNA]</scope>
    <source>
        <strain evidence="13 14">KS 22</strain>
    </source>
</reference>
<dbReference type="InterPro" id="IPR017926">
    <property type="entry name" value="GATASE"/>
</dbReference>
<gene>
    <name evidence="10 13" type="primary">hisH</name>
    <name evidence="13" type="ORF">FPL14_11245</name>
</gene>
<dbReference type="InterPro" id="IPR010139">
    <property type="entry name" value="Imidazole-glycPsynth_HisH"/>
</dbReference>
<dbReference type="InterPro" id="IPR029062">
    <property type="entry name" value="Class_I_gatase-like"/>
</dbReference>
<evidence type="ECO:0000256" key="5">
    <source>
        <dbReference type="ARBA" id="ARBA00022962"/>
    </source>
</evidence>
<dbReference type="PIRSF" id="PIRSF000495">
    <property type="entry name" value="Amidotransf_hisH"/>
    <property type="match status" value="1"/>
</dbReference>
<dbReference type="PROSITE" id="PS51274">
    <property type="entry name" value="GATASE_COBBQ"/>
    <property type="match status" value="1"/>
</dbReference>
<protein>
    <recommendedName>
        <fullName evidence="10">Imidazole glycerol phosphate synthase subunit HisH</fullName>
        <ecNumber evidence="10">4.3.2.10</ecNumber>
    </recommendedName>
    <alternativeName>
        <fullName evidence="10">IGP synthase glutaminase subunit</fullName>
        <ecNumber evidence="10">3.5.1.2</ecNumber>
    </alternativeName>
    <alternativeName>
        <fullName evidence="10">IGP synthase subunit HisH</fullName>
    </alternativeName>
    <alternativeName>
        <fullName evidence="10">ImGP synthase subunit HisH</fullName>
        <shortName evidence="10">IGPS subunit HisH</shortName>
    </alternativeName>
</protein>
<dbReference type="CDD" id="cd01748">
    <property type="entry name" value="GATase1_IGP_Synthase"/>
    <property type="match status" value="1"/>
</dbReference>
<keyword evidence="10" id="KW-0963">Cytoplasm</keyword>
<evidence type="ECO:0000256" key="7">
    <source>
        <dbReference type="ARBA" id="ARBA00023239"/>
    </source>
</evidence>
<dbReference type="GO" id="GO:0000105">
    <property type="term" value="P:L-histidine biosynthetic process"/>
    <property type="evidence" value="ECO:0007669"/>
    <property type="project" value="UniProtKB-UniRule"/>
</dbReference>
<feature type="active site" description="Nucleophile" evidence="10 11">
    <location>
        <position position="83"/>
    </location>
</feature>
<sequence>MANPEVTVIDYGMGNIYSVTRALEACGATVKLTDSPEDIVSAQLLVLPGVGAFKDGMEELRSRGLVGPIGDYARTGRPLLGICLGMQMLMERSEEFGEHEGLGLIPGNVVAIPNTAEDGGRHKIPHIGWNELKKTAALSWDGSILEGINEDNTAYFVHSFTCVPLNESHRLADSQYNGRRISAAIQSDNVYGCQFHPEKSAQTGLKIISNFLSLT</sequence>
<dbReference type="EC" id="4.3.2.10" evidence="10"/>
<keyword evidence="7 10" id="KW-0456">Lyase</keyword>
<feature type="active site" evidence="10 11">
    <location>
        <position position="196"/>
    </location>
</feature>
<comment type="pathway">
    <text evidence="1 10">Amino-acid biosynthesis; L-histidine biosynthesis; L-histidine from 5-phospho-alpha-D-ribose 1-diphosphate: step 5/9.</text>
</comment>